<dbReference type="OrthoDB" id="8141587at2"/>
<dbReference type="RefSeq" id="WP_068734753.1">
    <property type="nucleotide sequence ID" value="NZ_LVYV01000023.1"/>
</dbReference>
<evidence type="ECO:0000313" key="2">
    <source>
        <dbReference type="EMBL" id="KZD22232.1"/>
    </source>
</evidence>
<organism evidence="2 3">
    <name type="scientific">Tardiphaga robiniae</name>
    <dbReference type="NCBI Taxonomy" id="943830"/>
    <lineage>
        <taxon>Bacteria</taxon>
        <taxon>Pseudomonadati</taxon>
        <taxon>Pseudomonadota</taxon>
        <taxon>Alphaproteobacteria</taxon>
        <taxon>Hyphomicrobiales</taxon>
        <taxon>Nitrobacteraceae</taxon>
        <taxon>Tardiphaga</taxon>
    </lineage>
</organism>
<gene>
    <name evidence="2" type="ORF">A4A58_09280</name>
</gene>
<dbReference type="Proteomes" id="UP000076574">
    <property type="component" value="Unassembled WGS sequence"/>
</dbReference>
<accession>A0A161SNL7</accession>
<keyword evidence="3" id="KW-1185">Reference proteome</keyword>
<comment type="caution">
    <text evidence="2">The sequence shown here is derived from an EMBL/GenBank/DDBJ whole genome shotgun (WGS) entry which is preliminary data.</text>
</comment>
<protein>
    <submittedName>
        <fullName evidence="2">Uncharacterized protein</fullName>
    </submittedName>
</protein>
<proteinExistence type="predicted"/>
<feature type="region of interest" description="Disordered" evidence="1">
    <location>
        <begin position="27"/>
        <end position="53"/>
    </location>
</feature>
<sequence length="70" mass="7828">MTDTPSKPAKESATARQDRLRQALRENLKRRKVQMRGRASQAGDVVAVEASSDADKIQDFCSRPVDPDRD</sequence>
<reference evidence="2 3" key="1">
    <citation type="submission" date="2016-03" db="EMBL/GenBank/DDBJ databases">
        <title>Microsymbionts genomes from the relict species Vavilovia formosa (Stev.) Fed.</title>
        <authorList>
            <person name="Kopat V."/>
            <person name="Chirak E."/>
            <person name="Kimeklis A."/>
            <person name="Andronov E."/>
        </authorList>
    </citation>
    <scope>NUCLEOTIDE SEQUENCE [LARGE SCALE GENOMIC DNA]</scope>
    <source>
        <strain evidence="2 3">Vaf07</strain>
    </source>
</reference>
<evidence type="ECO:0000256" key="1">
    <source>
        <dbReference type="SAM" id="MobiDB-lite"/>
    </source>
</evidence>
<dbReference type="AlphaFoldDB" id="A0A161SNL7"/>
<evidence type="ECO:0000313" key="3">
    <source>
        <dbReference type="Proteomes" id="UP000076574"/>
    </source>
</evidence>
<name>A0A161SNL7_9BRAD</name>
<dbReference type="STRING" id="943830.A4A58_09280"/>
<dbReference type="EMBL" id="LVYV01000023">
    <property type="protein sequence ID" value="KZD22232.1"/>
    <property type="molecule type" value="Genomic_DNA"/>
</dbReference>